<feature type="transmembrane region" description="Helical" evidence="8">
    <location>
        <begin position="108"/>
        <end position="139"/>
    </location>
</feature>
<evidence type="ECO:0000256" key="2">
    <source>
        <dbReference type="ARBA" id="ARBA00007040"/>
    </source>
</evidence>
<dbReference type="FunFam" id="1.20.1740.10:FF:000003">
    <property type="entry name" value="Y+L amino acid transporter 1 isoform X1"/>
    <property type="match status" value="1"/>
</dbReference>
<dbReference type="InterPro" id="IPR002293">
    <property type="entry name" value="AA/rel_permease1"/>
</dbReference>
<evidence type="ECO:0000256" key="4">
    <source>
        <dbReference type="ARBA" id="ARBA00022475"/>
    </source>
</evidence>
<evidence type="ECO:0000313" key="9">
    <source>
        <dbReference type="EMBL" id="CAG7727474.1"/>
    </source>
</evidence>
<feature type="transmembrane region" description="Helical" evidence="8">
    <location>
        <begin position="222"/>
        <end position="244"/>
    </location>
</feature>
<dbReference type="AlphaFoldDB" id="A0A8J2P1F4"/>
<evidence type="ECO:0000256" key="7">
    <source>
        <dbReference type="ARBA" id="ARBA00023136"/>
    </source>
</evidence>
<dbReference type="Pfam" id="PF13520">
    <property type="entry name" value="AA_permease_2"/>
    <property type="match status" value="1"/>
</dbReference>
<evidence type="ECO:0000256" key="3">
    <source>
        <dbReference type="ARBA" id="ARBA00022448"/>
    </source>
</evidence>
<organism evidence="9 10">
    <name type="scientific">Allacma fusca</name>
    <dbReference type="NCBI Taxonomy" id="39272"/>
    <lineage>
        <taxon>Eukaryota</taxon>
        <taxon>Metazoa</taxon>
        <taxon>Ecdysozoa</taxon>
        <taxon>Arthropoda</taxon>
        <taxon>Hexapoda</taxon>
        <taxon>Collembola</taxon>
        <taxon>Symphypleona</taxon>
        <taxon>Sminthuridae</taxon>
        <taxon>Allacma</taxon>
    </lineage>
</organism>
<comment type="caution">
    <text evidence="9">The sequence shown here is derived from an EMBL/GenBank/DDBJ whole genome shotgun (WGS) entry which is preliminary data.</text>
</comment>
<feature type="transmembrane region" description="Helical" evidence="8">
    <location>
        <begin position="409"/>
        <end position="432"/>
    </location>
</feature>
<evidence type="ECO:0000256" key="8">
    <source>
        <dbReference type="SAM" id="Phobius"/>
    </source>
</evidence>
<gene>
    <name evidence="9" type="ORF">AFUS01_LOCUS16315</name>
</gene>
<sequence length="486" mass="53409">MSVTNSSELLTDVRNYGTDREPNRVRLKKEIGLFEGIGVTVGAIIGSGLFISPKGITESAGSVGLSLIVWAGSGIISTIGAICYAELGTTFPTSGADYHYLHVAFGDLPAFLYLWATVMVFIPVNYAVLALVCAQYIIIPFFGTDCILPESAIRIIAALLVSFLIFLNSYDVRITAKLQNVFLIAKIAALLVIAVTGMVAIANGHTEQFQDSMKDSNFDPGSIALAFYSGIYAYGGANSLNYMTEEMKNPNRNLPWAIYISLAIITVIYILVNVAYFSVISPQEMILSEATAITFAEKLLGSWQWTVPVFVAISTFGGLSVGLMISARILFVGARNSQFPKMLAMIQYSRLTPAPSLVFIGLLSLVYLFISEIYTLINYAGFLYALSTAAVIAGMLYMRWKEPQRLRPIKINISLPVFYLVVSLFLFVLPIYVAPWEAGIGCLIVLTGIPVYYLLVRRKNLPQIFYKCNEICTIVVQKLFMALPED</sequence>
<dbReference type="PANTHER" id="PTHR11785">
    <property type="entry name" value="AMINO ACID TRANSPORTER"/>
    <property type="match status" value="1"/>
</dbReference>
<comment type="subcellular location">
    <subcellularLocation>
        <location evidence="1">Cell membrane</location>
        <topology evidence="1">Multi-pass membrane protein</topology>
    </subcellularLocation>
</comment>
<keyword evidence="5 8" id="KW-0812">Transmembrane</keyword>
<dbReference type="GO" id="GO:0005886">
    <property type="term" value="C:plasma membrane"/>
    <property type="evidence" value="ECO:0007669"/>
    <property type="project" value="UniProtKB-SubCell"/>
</dbReference>
<dbReference type="OrthoDB" id="10062876at2759"/>
<feature type="transmembrane region" description="Helical" evidence="8">
    <location>
        <begin position="309"/>
        <end position="331"/>
    </location>
</feature>
<protein>
    <recommendedName>
        <fullName evidence="11">Amino acid transporter</fullName>
    </recommendedName>
</protein>
<evidence type="ECO:0000256" key="5">
    <source>
        <dbReference type="ARBA" id="ARBA00022692"/>
    </source>
</evidence>
<comment type="similarity">
    <text evidence="2">Belongs to the amino acid-polyamine-organocation (APC) superfamily. L-type amino acid transporter (LAT) (TC 2.A.3.8) family.</text>
</comment>
<reference evidence="9" key="1">
    <citation type="submission" date="2021-06" db="EMBL/GenBank/DDBJ databases">
        <authorList>
            <person name="Hodson N. C."/>
            <person name="Mongue J. A."/>
            <person name="Jaron S. K."/>
        </authorList>
    </citation>
    <scope>NUCLEOTIDE SEQUENCE</scope>
</reference>
<feature type="transmembrane region" description="Helical" evidence="8">
    <location>
        <begin position="438"/>
        <end position="456"/>
    </location>
</feature>
<feature type="transmembrane region" description="Helical" evidence="8">
    <location>
        <begin position="376"/>
        <end position="397"/>
    </location>
</feature>
<dbReference type="GO" id="GO:0015179">
    <property type="term" value="F:L-amino acid transmembrane transporter activity"/>
    <property type="evidence" value="ECO:0007669"/>
    <property type="project" value="TreeGrafter"/>
</dbReference>
<feature type="transmembrane region" description="Helical" evidence="8">
    <location>
        <begin position="256"/>
        <end position="279"/>
    </location>
</feature>
<dbReference type="InterPro" id="IPR050598">
    <property type="entry name" value="AminoAcid_Transporter"/>
</dbReference>
<evidence type="ECO:0000256" key="6">
    <source>
        <dbReference type="ARBA" id="ARBA00022989"/>
    </source>
</evidence>
<evidence type="ECO:0008006" key="11">
    <source>
        <dbReference type="Google" id="ProtNLM"/>
    </source>
</evidence>
<keyword evidence="7 8" id="KW-0472">Membrane</keyword>
<evidence type="ECO:0000256" key="1">
    <source>
        <dbReference type="ARBA" id="ARBA00004651"/>
    </source>
</evidence>
<feature type="transmembrane region" description="Helical" evidence="8">
    <location>
        <begin position="151"/>
        <end position="170"/>
    </location>
</feature>
<feature type="transmembrane region" description="Helical" evidence="8">
    <location>
        <begin position="182"/>
        <end position="202"/>
    </location>
</feature>
<keyword evidence="3" id="KW-0813">Transport</keyword>
<dbReference type="PANTHER" id="PTHR11785:SF535">
    <property type="entry name" value="GH08870P"/>
    <property type="match status" value="1"/>
</dbReference>
<dbReference type="PIRSF" id="PIRSF006060">
    <property type="entry name" value="AA_transporter"/>
    <property type="match status" value="1"/>
</dbReference>
<feature type="transmembrane region" description="Helical" evidence="8">
    <location>
        <begin position="351"/>
        <end position="370"/>
    </location>
</feature>
<feature type="transmembrane region" description="Helical" evidence="8">
    <location>
        <begin position="63"/>
        <end position="87"/>
    </location>
</feature>
<accession>A0A8J2P1F4</accession>
<evidence type="ECO:0000313" key="10">
    <source>
        <dbReference type="Proteomes" id="UP000708208"/>
    </source>
</evidence>
<proteinExistence type="inferred from homology"/>
<keyword evidence="6 8" id="KW-1133">Transmembrane helix</keyword>
<name>A0A8J2P1F4_9HEXA</name>
<dbReference type="EMBL" id="CAJVCH010148974">
    <property type="protein sequence ID" value="CAG7727474.1"/>
    <property type="molecule type" value="Genomic_DNA"/>
</dbReference>
<feature type="transmembrane region" description="Helical" evidence="8">
    <location>
        <begin position="31"/>
        <end position="51"/>
    </location>
</feature>
<dbReference type="Proteomes" id="UP000708208">
    <property type="component" value="Unassembled WGS sequence"/>
</dbReference>
<keyword evidence="10" id="KW-1185">Reference proteome</keyword>
<keyword evidence="4" id="KW-1003">Cell membrane</keyword>